<dbReference type="InterPro" id="IPR011856">
    <property type="entry name" value="tRNA_endonuc-like_dom_sf"/>
</dbReference>
<reference evidence="3 4" key="1">
    <citation type="submission" date="2023-05" db="EMBL/GenBank/DDBJ databases">
        <title>Novel species of genus Flectobacillus isolated from stream in China.</title>
        <authorList>
            <person name="Lu H."/>
        </authorList>
    </citation>
    <scope>NUCLEOTIDE SEQUENCE [LARGE SCALE GENOMIC DNA]</scope>
    <source>
        <strain evidence="3 4">KCTC 42575</strain>
    </source>
</reference>
<dbReference type="InterPro" id="IPR003509">
    <property type="entry name" value="UPF0102_YraN-like"/>
</dbReference>
<dbReference type="Gene3D" id="3.40.1350.10">
    <property type="match status" value="1"/>
</dbReference>
<dbReference type="SUPFAM" id="SSF52980">
    <property type="entry name" value="Restriction endonuclease-like"/>
    <property type="match status" value="1"/>
</dbReference>
<dbReference type="InterPro" id="IPR011335">
    <property type="entry name" value="Restrct_endonuc-II-like"/>
</dbReference>
<name>A0ABT6Y9B4_9BACT</name>
<dbReference type="PANTHER" id="PTHR34039">
    <property type="entry name" value="UPF0102 PROTEIN YRAN"/>
    <property type="match status" value="1"/>
</dbReference>
<dbReference type="EMBL" id="JASHIF010000010">
    <property type="protein sequence ID" value="MDI9860125.1"/>
    <property type="molecule type" value="Genomic_DNA"/>
</dbReference>
<dbReference type="Proteomes" id="UP001236507">
    <property type="component" value="Unassembled WGS sequence"/>
</dbReference>
<protein>
    <recommendedName>
        <fullName evidence="2">UPF0102 protein QM524_12975</fullName>
    </recommendedName>
</protein>
<evidence type="ECO:0000313" key="4">
    <source>
        <dbReference type="Proteomes" id="UP001236507"/>
    </source>
</evidence>
<evidence type="ECO:0000313" key="3">
    <source>
        <dbReference type="EMBL" id="MDI9860125.1"/>
    </source>
</evidence>
<dbReference type="PANTHER" id="PTHR34039:SF1">
    <property type="entry name" value="UPF0102 PROTEIN YRAN"/>
    <property type="match status" value="1"/>
</dbReference>
<evidence type="ECO:0000256" key="2">
    <source>
        <dbReference type="HAMAP-Rule" id="MF_00048"/>
    </source>
</evidence>
<gene>
    <name evidence="3" type="ORF">QM524_12975</name>
</gene>
<proteinExistence type="inferred from homology"/>
<comment type="similarity">
    <text evidence="1 2">Belongs to the UPF0102 family.</text>
</comment>
<comment type="caution">
    <text evidence="3">The sequence shown here is derived from an EMBL/GenBank/DDBJ whole genome shotgun (WGS) entry which is preliminary data.</text>
</comment>
<evidence type="ECO:0000256" key="1">
    <source>
        <dbReference type="ARBA" id="ARBA00006738"/>
    </source>
</evidence>
<organism evidence="3 4">
    <name type="scientific">Flectobacillus roseus</name>
    <dbReference type="NCBI Taxonomy" id="502259"/>
    <lineage>
        <taxon>Bacteria</taxon>
        <taxon>Pseudomonadati</taxon>
        <taxon>Bacteroidota</taxon>
        <taxon>Cytophagia</taxon>
        <taxon>Cytophagales</taxon>
        <taxon>Flectobacillaceae</taxon>
        <taxon>Flectobacillus</taxon>
    </lineage>
</organism>
<keyword evidence="4" id="KW-1185">Reference proteome</keyword>
<dbReference type="HAMAP" id="MF_00048">
    <property type="entry name" value="UPF0102"/>
    <property type="match status" value="1"/>
</dbReference>
<sequence length="117" mass="13641">MAEHLDTGREAEDLAASYLIDKGYEIVARNYRYGHAEVDLIIRKGIFLVFVEVKSRKNVKFGMPEAAVSKLKVSLVKRAADFYVYKTNWHKQIRFDVISIVFRSDGFEIKHFEDAFY</sequence>
<dbReference type="NCBIfam" id="NF009150">
    <property type="entry name" value="PRK12497.1-3"/>
    <property type="match status" value="1"/>
</dbReference>
<dbReference type="Pfam" id="PF02021">
    <property type="entry name" value="UPF0102"/>
    <property type="match status" value="1"/>
</dbReference>
<accession>A0ABT6Y9B4</accession>
<dbReference type="CDD" id="cd20736">
    <property type="entry name" value="PoNe_Nuclease"/>
    <property type="match status" value="1"/>
</dbReference>